<evidence type="ECO:0000313" key="7">
    <source>
        <dbReference type="EnsemblMetazoa" id="Aqu2.1.39314_001"/>
    </source>
</evidence>
<protein>
    <recommendedName>
        <fullName evidence="3">Protein kintoun</fullName>
    </recommendedName>
    <alternativeName>
        <fullName evidence="3">Dynein assembly factor 2, axonemal homolog</fullName>
    </alternativeName>
</protein>
<keyword evidence="1 3" id="KW-0963">Cytoplasm</keyword>
<sequence>MAAGSGREDFKMTQDEANRLVEALKKEEFRKLLAEYAEEISNPENKRLYEEEIAKLEQERGVDVKFIHPTPGHVLKTCLVPSKKKVFINICCCDLIEPAMPNEREIGATKTMWSIPYSLTPAREDVDKANNRITIFDAIFNPATYKKGKEMPKFCDLIESTALDGIEKDLKVNIDRKHIKRLKQPYKGNPHPTVIRKRTDKTPEPIGHLKVPYPPLQEEKNEKKPKTSNGTSTDPTEPKYSIVYSGDFDCQDFTYSQTNNKRPTRIIITIELPKLTTAAKLDVDIYEKLVILHNSDPLYHLELPLAYPVDEDNGIAKFHKQNKSLVLTLQVIPLPVKNHTTLPLSVQDDVNALENNDEVSETENISTFDEESTGEEKLDQINTETSEPCIVKSDWSVMEQWQCPPFSFNQEKDIISFVLHVSQVKASTITYHIDTNSAQITFRSTGAYSFYVSFHEDCRLISNESGFSVSDDNVVLRFKKQVFENKKDNHDWQSFYFGINSNQTEKKDFLNENSLVDIIQSVHYPDPWHTNSLSTPVSTTVNDDKATVTLSTEGKCVQAEDDDTQEHVENPLSTVTVNDDKTVTLSTEGECVDDDKQEHAEKETVLLEEEKDAKEEKPIIIKESIPTFSNTLIFDLD</sequence>
<dbReference type="InterPro" id="IPR050734">
    <property type="entry name" value="PIH1/Kintoun_subfamily"/>
</dbReference>
<dbReference type="InterPro" id="IPR041442">
    <property type="entry name" value="PIH1D1/2/3_CS-like"/>
</dbReference>
<dbReference type="InterPro" id="IPR034727">
    <property type="entry name" value="Kintoun"/>
</dbReference>
<dbReference type="Pfam" id="PF18201">
    <property type="entry name" value="PIH1_CS"/>
    <property type="match status" value="1"/>
</dbReference>
<proteinExistence type="inferred from homology"/>
<evidence type="ECO:0000259" key="5">
    <source>
        <dbReference type="Pfam" id="PF08190"/>
    </source>
</evidence>
<dbReference type="GO" id="GO:0070286">
    <property type="term" value="P:axonemal dynein complex assembly"/>
    <property type="evidence" value="ECO:0007669"/>
    <property type="project" value="UniProtKB-UniRule"/>
</dbReference>
<dbReference type="eggNOG" id="KOG4356">
    <property type="taxonomic scope" value="Eukaryota"/>
</dbReference>
<feature type="domain" description="PIH1 N-terminal" evidence="5">
    <location>
        <begin position="40"/>
        <end position="201"/>
    </location>
</feature>
<dbReference type="AlphaFoldDB" id="A0A1X7VHN9"/>
<dbReference type="STRING" id="400682.A0A1X7VHN9"/>
<organism evidence="7">
    <name type="scientific">Amphimedon queenslandica</name>
    <name type="common">Sponge</name>
    <dbReference type="NCBI Taxonomy" id="400682"/>
    <lineage>
        <taxon>Eukaryota</taxon>
        <taxon>Metazoa</taxon>
        <taxon>Porifera</taxon>
        <taxon>Demospongiae</taxon>
        <taxon>Heteroscleromorpha</taxon>
        <taxon>Haplosclerida</taxon>
        <taxon>Niphatidae</taxon>
        <taxon>Amphimedon</taxon>
    </lineage>
</organism>
<comment type="function">
    <text evidence="3">Required for cytoplasmic pre-assembly of axonemal dyneins, thereby playing a central role in motility in cilia and flagella. Involved in pre-assembly of dynein arm complexes in the cytoplasm before intraflagellar transport loads them for the ciliary compartment.</text>
</comment>
<accession>A0A1X7VHN9</accession>
<evidence type="ECO:0000256" key="3">
    <source>
        <dbReference type="HAMAP-Rule" id="MF_03069"/>
    </source>
</evidence>
<evidence type="ECO:0000256" key="1">
    <source>
        <dbReference type="ARBA" id="ARBA00022490"/>
    </source>
</evidence>
<evidence type="ECO:0000256" key="2">
    <source>
        <dbReference type="ARBA" id="ARBA00024190"/>
    </source>
</evidence>
<feature type="region of interest" description="Disordered" evidence="4">
    <location>
        <begin position="356"/>
        <end position="378"/>
    </location>
</feature>
<dbReference type="HAMAP" id="MF_03069">
    <property type="entry name" value="Kintoun"/>
    <property type="match status" value="1"/>
</dbReference>
<comment type="subcellular location">
    <subcellularLocation>
        <location evidence="3">Cytoplasm</location>
    </subcellularLocation>
    <subcellularLocation>
        <location evidence="2">Dynein axonemal particle</location>
    </subcellularLocation>
</comment>
<dbReference type="Pfam" id="PF08190">
    <property type="entry name" value="PIH1"/>
    <property type="match status" value="1"/>
</dbReference>
<evidence type="ECO:0000256" key="4">
    <source>
        <dbReference type="SAM" id="MobiDB-lite"/>
    </source>
</evidence>
<reference evidence="7" key="1">
    <citation type="submission" date="2017-05" db="UniProtKB">
        <authorList>
            <consortium name="EnsemblMetazoa"/>
        </authorList>
    </citation>
    <scope>IDENTIFICATION</scope>
</reference>
<dbReference type="InterPro" id="IPR012981">
    <property type="entry name" value="PIH1_N"/>
</dbReference>
<feature type="domain" description="PIH1D1/2/3 CS-like" evidence="6">
    <location>
        <begin position="235"/>
        <end position="332"/>
    </location>
</feature>
<dbReference type="PANTHER" id="PTHR22997:SF3">
    <property type="entry name" value="PROTEIN KINTOUN"/>
    <property type="match status" value="1"/>
</dbReference>
<dbReference type="GO" id="GO:0060285">
    <property type="term" value="P:cilium-dependent cell motility"/>
    <property type="evidence" value="ECO:0007669"/>
    <property type="project" value="UniProtKB-UniRule"/>
</dbReference>
<dbReference type="PANTHER" id="PTHR22997">
    <property type="entry name" value="PIH1 DOMAIN-CONTAINING PROTEIN 1"/>
    <property type="match status" value="1"/>
</dbReference>
<comment type="similarity">
    <text evidence="3">Belongs to the PIH1 family. Kintoun subfamily.</text>
</comment>
<dbReference type="InParanoid" id="A0A1X7VHN9"/>
<evidence type="ECO:0000259" key="6">
    <source>
        <dbReference type="Pfam" id="PF18201"/>
    </source>
</evidence>
<dbReference type="GO" id="GO:0120293">
    <property type="term" value="C:dynein axonemal particle"/>
    <property type="evidence" value="ECO:0007669"/>
    <property type="project" value="UniProtKB-SubCell"/>
</dbReference>
<feature type="region of interest" description="Disordered" evidence="4">
    <location>
        <begin position="185"/>
        <end position="239"/>
    </location>
</feature>
<dbReference type="EnsemblMetazoa" id="Aqu2.1.39314_001">
    <property type="protein sequence ID" value="Aqu2.1.39314_001"/>
    <property type="gene ID" value="Aqu2.1.39314"/>
</dbReference>
<dbReference type="OrthoDB" id="546764at2759"/>
<name>A0A1X7VHN9_AMPQE</name>